<organism evidence="2 3">
    <name type="scientific">Nocardiopsis composta</name>
    <dbReference type="NCBI Taxonomy" id="157465"/>
    <lineage>
        <taxon>Bacteria</taxon>
        <taxon>Bacillati</taxon>
        <taxon>Actinomycetota</taxon>
        <taxon>Actinomycetes</taxon>
        <taxon>Streptosporangiales</taxon>
        <taxon>Nocardiopsidaceae</taxon>
        <taxon>Nocardiopsis</taxon>
    </lineage>
</organism>
<keyword evidence="3" id="KW-1185">Reference proteome</keyword>
<feature type="transmembrane region" description="Helical" evidence="1">
    <location>
        <begin position="48"/>
        <end position="69"/>
    </location>
</feature>
<feature type="transmembrane region" description="Helical" evidence="1">
    <location>
        <begin position="120"/>
        <end position="137"/>
    </location>
</feature>
<keyword evidence="1" id="KW-0472">Membrane</keyword>
<evidence type="ECO:0000256" key="1">
    <source>
        <dbReference type="SAM" id="Phobius"/>
    </source>
</evidence>
<sequence>MTDAAGILLAAALGAVAVLHFLWAAGVYWPAGSEADLARKAAPDAEEIPGLLTALVAVLLAGAAHLALAANREGLRFVPDLLYRIGIWGLVAVMALRGLVEPFLSAGKGNAVYNRLDRRVYAPFCVVLALLGTVVAVG</sequence>
<dbReference type="AlphaFoldDB" id="A0A7W8VCS7"/>
<dbReference type="RefSeq" id="WP_184390673.1">
    <property type="nucleotide sequence ID" value="NZ_BAAAJD010000007.1"/>
</dbReference>
<protein>
    <recommendedName>
        <fullName evidence="4">DUF3995 domain-containing protein</fullName>
    </recommendedName>
</protein>
<proteinExistence type="predicted"/>
<dbReference type="Pfam" id="PF13160">
    <property type="entry name" value="DUF3995"/>
    <property type="match status" value="1"/>
</dbReference>
<keyword evidence="1" id="KW-1133">Transmembrane helix</keyword>
<evidence type="ECO:0000313" key="2">
    <source>
        <dbReference type="EMBL" id="MBB5431258.1"/>
    </source>
</evidence>
<feature type="transmembrane region" description="Helical" evidence="1">
    <location>
        <begin position="81"/>
        <end position="100"/>
    </location>
</feature>
<gene>
    <name evidence="2" type="ORF">HDA36_001342</name>
</gene>
<evidence type="ECO:0000313" key="3">
    <source>
        <dbReference type="Proteomes" id="UP000572635"/>
    </source>
</evidence>
<dbReference type="EMBL" id="JACHDB010000001">
    <property type="protein sequence ID" value="MBB5431258.1"/>
    <property type="molecule type" value="Genomic_DNA"/>
</dbReference>
<dbReference type="InterPro" id="IPR025058">
    <property type="entry name" value="DUF3995"/>
</dbReference>
<evidence type="ECO:0008006" key="4">
    <source>
        <dbReference type="Google" id="ProtNLM"/>
    </source>
</evidence>
<comment type="caution">
    <text evidence="2">The sequence shown here is derived from an EMBL/GenBank/DDBJ whole genome shotgun (WGS) entry which is preliminary data.</text>
</comment>
<keyword evidence="1" id="KW-0812">Transmembrane</keyword>
<name>A0A7W8VCS7_9ACTN</name>
<reference evidence="2 3" key="1">
    <citation type="submission" date="2020-08" db="EMBL/GenBank/DDBJ databases">
        <title>Sequencing the genomes of 1000 actinobacteria strains.</title>
        <authorList>
            <person name="Klenk H.-P."/>
        </authorList>
    </citation>
    <scope>NUCLEOTIDE SEQUENCE [LARGE SCALE GENOMIC DNA]</scope>
    <source>
        <strain evidence="2 3">DSM 44551</strain>
    </source>
</reference>
<dbReference type="Proteomes" id="UP000572635">
    <property type="component" value="Unassembled WGS sequence"/>
</dbReference>
<accession>A0A7W8VCS7</accession>